<keyword evidence="4 10" id="KW-0808">Transferase</keyword>
<dbReference type="Proteomes" id="UP000315010">
    <property type="component" value="Unassembled WGS sequence"/>
</dbReference>
<dbReference type="InterPro" id="IPR003661">
    <property type="entry name" value="HisK_dim/P_dom"/>
</dbReference>
<dbReference type="CDD" id="cd00082">
    <property type="entry name" value="HisKA"/>
    <property type="match status" value="1"/>
</dbReference>
<dbReference type="InterPro" id="IPR036890">
    <property type="entry name" value="HATPase_C_sf"/>
</dbReference>
<gene>
    <name evidence="10" type="primary">gchK</name>
    <name evidence="10" type="ORF">CA13_06670</name>
</gene>
<dbReference type="GO" id="GO:0000155">
    <property type="term" value="F:phosphorelay sensor kinase activity"/>
    <property type="evidence" value="ECO:0007669"/>
    <property type="project" value="InterPro"/>
</dbReference>
<keyword evidence="7" id="KW-0067">ATP-binding</keyword>
<dbReference type="PROSITE" id="PS50109">
    <property type="entry name" value="HIS_KIN"/>
    <property type="match status" value="1"/>
</dbReference>
<evidence type="ECO:0000256" key="3">
    <source>
        <dbReference type="ARBA" id="ARBA00022553"/>
    </source>
</evidence>
<dbReference type="PANTHER" id="PTHR43065:SF10">
    <property type="entry name" value="PEROXIDE STRESS-ACTIVATED HISTIDINE KINASE MAK3"/>
    <property type="match status" value="1"/>
</dbReference>
<dbReference type="InterPro" id="IPR036097">
    <property type="entry name" value="HisK_dim/P_sf"/>
</dbReference>
<sequence>MDADIILRQYRMLKRYVEWTSDDAQRVADSFELVEPSLALLIDDFYEEIERHQSTRRVITGGHDQVERLKGSLVQWLRELFSGVYDDAYVLRRWQVGGRHVSIGLQQIFTNAAHSRLRKGLIRVLQDRWVGETSELFQVLESLNMLLDMDLAVIQSAYEWEHSERLKRSERLATIGQVAGGIAHELQNPLHALKAGVYYLTRASDIPAEKLSEHYQLLDRQVNKASAIVKTLTDFARLPMPVLKPIDLKITINSVIESQSIPKNIDVAVEIGESAPTPLGCADQIEVVLSNLLRNAIDAMPLGGEIVFRVSEHRGSAKIVVKDNGVGIDKANLAKIMEPLFTTKTRGCGLGLALSKAIIEKHDGLMTVSSEPGEGTEFCLEIKCDRSRQAPS</sequence>
<dbReference type="InterPro" id="IPR005467">
    <property type="entry name" value="His_kinase_dom"/>
</dbReference>
<organism evidence="10 11">
    <name type="scientific">Novipirellula herctigrandis</name>
    <dbReference type="NCBI Taxonomy" id="2527986"/>
    <lineage>
        <taxon>Bacteria</taxon>
        <taxon>Pseudomonadati</taxon>
        <taxon>Planctomycetota</taxon>
        <taxon>Planctomycetia</taxon>
        <taxon>Pirellulales</taxon>
        <taxon>Pirellulaceae</taxon>
        <taxon>Novipirellula</taxon>
    </lineage>
</organism>
<dbReference type="SUPFAM" id="SSF47384">
    <property type="entry name" value="Homodimeric domain of signal transducing histidine kinase"/>
    <property type="match status" value="1"/>
</dbReference>
<protein>
    <recommendedName>
        <fullName evidence="2">histidine kinase</fullName>
        <ecNumber evidence="2">2.7.13.3</ecNumber>
    </recommendedName>
</protein>
<dbReference type="InterPro" id="IPR004358">
    <property type="entry name" value="Sig_transdc_His_kin-like_C"/>
</dbReference>
<dbReference type="InterPro" id="IPR044398">
    <property type="entry name" value="Globin-sensor_dom"/>
</dbReference>
<dbReference type="RefSeq" id="WP_146394530.1">
    <property type="nucleotide sequence ID" value="NZ_SJPJ01000001.1"/>
</dbReference>
<dbReference type="SUPFAM" id="SSF46458">
    <property type="entry name" value="Globin-like"/>
    <property type="match status" value="1"/>
</dbReference>
<keyword evidence="5" id="KW-0547">Nucleotide-binding</keyword>
<dbReference type="Pfam" id="PF02518">
    <property type="entry name" value="HATPase_c"/>
    <property type="match status" value="1"/>
</dbReference>
<evidence type="ECO:0000256" key="4">
    <source>
        <dbReference type="ARBA" id="ARBA00022679"/>
    </source>
</evidence>
<dbReference type="Gene3D" id="1.10.287.130">
    <property type="match status" value="1"/>
</dbReference>
<feature type="domain" description="Histidine kinase" evidence="9">
    <location>
        <begin position="181"/>
        <end position="386"/>
    </location>
</feature>
<evidence type="ECO:0000256" key="7">
    <source>
        <dbReference type="ARBA" id="ARBA00022840"/>
    </source>
</evidence>
<dbReference type="Gene3D" id="3.30.565.10">
    <property type="entry name" value="Histidine kinase-like ATPase, C-terminal domain"/>
    <property type="match status" value="1"/>
</dbReference>
<dbReference type="CDD" id="cd00075">
    <property type="entry name" value="HATPase"/>
    <property type="match status" value="1"/>
</dbReference>
<evidence type="ECO:0000313" key="10">
    <source>
        <dbReference type="EMBL" id="TWT79269.1"/>
    </source>
</evidence>
<comment type="caution">
    <text evidence="10">The sequence shown here is derived from an EMBL/GenBank/DDBJ whole genome shotgun (WGS) entry which is preliminary data.</text>
</comment>
<dbReference type="GO" id="GO:0005524">
    <property type="term" value="F:ATP binding"/>
    <property type="evidence" value="ECO:0007669"/>
    <property type="project" value="UniProtKB-KW"/>
</dbReference>
<dbReference type="InterPro" id="IPR003594">
    <property type="entry name" value="HATPase_dom"/>
</dbReference>
<accession>A0A5C5YW25</accession>
<dbReference type="EMBL" id="SJPJ01000001">
    <property type="protein sequence ID" value="TWT79269.1"/>
    <property type="molecule type" value="Genomic_DNA"/>
</dbReference>
<dbReference type="Pfam" id="PF11563">
    <property type="entry name" value="Protoglobin"/>
    <property type="match status" value="1"/>
</dbReference>
<dbReference type="PRINTS" id="PR00344">
    <property type="entry name" value="BCTRLSENSOR"/>
</dbReference>
<keyword evidence="11" id="KW-1185">Reference proteome</keyword>
<dbReference type="EC" id="2.7.13.3" evidence="2"/>
<evidence type="ECO:0000256" key="6">
    <source>
        <dbReference type="ARBA" id="ARBA00022777"/>
    </source>
</evidence>
<reference evidence="10 11" key="1">
    <citation type="submission" date="2019-02" db="EMBL/GenBank/DDBJ databases">
        <title>Deep-cultivation of Planctomycetes and their phenomic and genomic characterization uncovers novel biology.</title>
        <authorList>
            <person name="Wiegand S."/>
            <person name="Jogler M."/>
            <person name="Boedeker C."/>
            <person name="Pinto D."/>
            <person name="Vollmers J."/>
            <person name="Rivas-Marin E."/>
            <person name="Kohn T."/>
            <person name="Peeters S.H."/>
            <person name="Heuer A."/>
            <person name="Rast P."/>
            <person name="Oberbeckmann S."/>
            <person name="Bunk B."/>
            <person name="Jeske O."/>
            <person name="Meyerdierks A."/>
            <person name="Storesund J.E."/>
            <person name="Kallscheuer N."/>
            <person name="Luecker S."/>
            <person name="Lage O.M."/>
            <person name="Pohl T."/>
            <person name="Merkel B.J."/>
            <person name="Hornburger P."/>
            <person name="Mueller R.-W."/>
            <person name="Bruemmer F."/>
            <person name="Labrenz M."/>
            <person name="Spormann A.M."/>
            <person name="Op Den Camp H."/>
            <person name="Overmann J."/>
            <person name="Amann R."/>
            <person name="Jetten M.S.M."/>
            <person name="Mascher T."/>
            <person name="Medema M.H."/>
            <person name="Devos D.P."/>
            <person name="Kaster A.-K."/>
            <person name="Ovreas L."/>
            <person name="Rohde M."/>
            <person name="Galperin M.Y."/>
            <person name="Jogler C."/>
        </authorList>
    </citation>
    <scope>NUCLEOTIDE SEQUENCE [LARGE SCALE GENOMIC DNA]</scope>
    <source>
        <strain evidence="10 11">CA13</strain>
    </source>
</reference>
<dbReference type="AlphaFoldDB" id="A0A5C5YW25"/>
<dbReference type="GO" id="GO:0020037">
    <property type="term" value="F:heme binding"/>
    <property type="evidence" value="ECO:0007669"/>
    <property type="project" value="InterPro"/>
</dbReference>
<dbReference type="InterPro" id="IPR012292">
    <property type="entry name" value="Globin/Proto"/>
</dbReference>
<keyword evidence="8" id="KW-0902">Two-component regulatory system</keyword>
<comment type="catalytic activity">
    <reaction evidence="1">
        <text>ATP + protein L-histidine = ADP + protein N-phospho-L-histidine.</text>
        <dbReference type="EC" id="2.7.13.3"/>
    </reaction>
</comment>
<dbReference type="Gene3D" id="1.10.490.10">
    <property type="entry name" value="Globins"/>
    <property type="match status" value="1"/>
</dbReference>
<name>A0A5C5YW25_9BACT</name>
<keyword evidence="3" id="KW-0597">Phosphoprotein</keyword>
<dbReference type="Pfam" id="PF00512">
    <property type="entry name" value="HisKA"/>
    <property type="match status" value="1"/>
</dbReference>
<dbReference type="GO" id="GO:0019825">
    <property type="term" value="F:oxygen binding"/>
    <property type="evidence" value="ECO:0007669"/>
    <property type="project" value="InterPro"/>
</dbReference>
<dbReference type="SMART" id="SM00387">
    <property type="entry name" value="HATPase_c"/>
    <property type="match status" value="1"/>
</dbReference>
<dbReference type="SUPFAM" id="SSF55874">
    <property type="entry name" value="ATPase domain of HSP90 chaperone/DNA topoisomerase II/histidine kinase"/>
    <property type="match status" value="1"/>
</dbReference>
<evidence type="ECO:0000256" key="1">
    <source>
        <dbReference type="ARBA" id="ARBA00000085"/>
    </source>
</evidence>
<evidence type="ECO:0000256" key="2">
    <source>
        <dbReference type="ARBA" id="ARBA00012438"/>
    </source>
</evidence>
<dbReference type="InterPro" id="IPR039379">
    <property type="entry name" value="Protoglobin_sensor_dom"/>
</dbReference>
<dbReference type="InterPro" id="IPR009050">
    <property type="entry name" value="Globin-like_sf"/>
</dbReference>
<dbReference type="OrthoDB" id="236031at2"/>
<evidence type="ECO:0000259" key="9">
    <source>
        <dbReference type="PROSITE" id="PS50109"/>
    </source>
</evidence>
<evidence type="ECO:0000256" key="8">
    <source>
        <dbReference type="ARBA" id="ARBA00023012"/>
    </source>
</evidence>
<evidence type="ECO:0000313" key="11">
    <source>
        <dbReference type="Proteomes" id="UP000315010"/>
    </source>
</evidence>
<dbReference type="SMART" id="SM00388">
    <property type="entry name" value="HisKA"/>
    <property type="match status" value="1"/>
</dbReference>
<keyword evidence="6 10" id="KW-0418">Kinase</keyword>
<dbReference type="PANTHER" id="PTHR43065">
    <property type="entry name" value="SENSOR HISTIDINE KINASE"/>
    <property type="match status" value="1"/>
</dbReference>
<proteinExistence type="predicted"/>
<evidence type="ECO:0000256" key="5">
    <source>
        <dbReference type="ARBA" id="ARBA00022741"/>
    </source>
</evidence>
<dbReference type="CDD" id="cd01068">
    <property type="entry name" value="globin_sensor"/>
    <property type="match status" value="1"/>
</dbReference>